<feature type="region of interest" description="Disordered" evidence="2">
    <location>
        <begin position="397"/>
        <end position="422"/>
    </location>
</feature>
<keyword evidence="7" id="KW-1185">Reference proteome</keyword>
<reference evidence="6" key="1">
    <citation type="submission" date="2021-06" db="EMBL/GenBank/DDBJ databases">
        <authorList>
            <person name="Hodson N. C."/>
            <person name="Mongue J. A."/>
            <person name="Jaron S. K."/>
        </authorList>
    </citation>
    <scope>NUCLEOTIDE SEQUENCE</scope>
</reference>
<dbReference type="Proteomes" id="UP000708208">
    <property type="component" value="Unassembled WGS sequence"/>
</dbReference>
<dbReference type="InterPro" id="IPR045266">
    <property type="entry name" value="DOH_DOMON"/>
</dbReference>
<dbReference type="OrthoDB" id="2448405at2759"/>
<evidence type="ECO:0000256" key="1">
    <source>
        <dbReference type="ARBA" id="ARBA00022737"/>
    </source>
</evidence>
<dbReference type="Pfam" id="PF10517">
    <property type="entry name" value="DM13"/>
    <property type="match status" value="2"/>
</dbReference>
<dbReference type="InterPro" id="IPR005018">
    <property type="entry name" value="DOMON_domain"/>
</dbReference>
<protein>
    <recommendedName>
        <fullName evidence="8">Protein Skeletor</fullName>
    </recommendedName>
</protein>
<dbReference type="InterPro" id="IPR052126">
    <property type="entry name" value="Spindle_Org/Thrombomodulin"/>
</dbReference>
<dbReference type="CDD" id="cd09631">
    <property type="entry name" value="DOMON_DOH"/>
    <property type="match status" value="1"/>
</dbReference>
<dbReference type="Pfam" id="PF03351">
    <property type="entry name" value="DOMON"/>
    <property type="match status" value="1"/>
</dbReference>
<gene>
    <name evidence="6" type="ORF">AFUS01_LOCUS38795</name>
</gene>
<dbReference type="PROSITE" id="PS50836">
    <property type="entry name" value="DOMON"/>
    <property type="match status" value="1"/>
</dbReference>
<accession>A0A8J2PMC7</accession>
<evidence type="ECO:0000256" key="2">
    <source>
        <dbReference type="SAM" id="MobiDB-lite"/>
    </source>
</evidence>
<evidence type="ECO:0000259" key="5">
    <source>
        <dbReference type="PROSITE" id="PS51549"/>
    </source>
</evidence>
<dbReference type="PANTHER" id="PTHR24036">
    <property type="entry name" value="SKELETOR-RELATED"/>
    <property type="match status" value="1"/>
</dbReference>
<dbReference type="SMART" id="SM00686">
    <property type="entry name" value="DM13"/>
    <property type="match status" value="2"/>
</dbReference>
<name>A0A8J2PMC7_9HEXA</name>
<dbReference type="PANTHER" id="PTHR24036:SF16">
    <property type="entry name" value="KNICKKOPF"/>
    <property type="match status" value="1"/>
</dbReference>
<dbReference type="EMBL" id="CAJVCH010549303">
    <property type="protein sequence ID" value="CAG7828900.1"/>
    <property type="molecule type" value="Genomic_DNA"/>
</dbReference>
<feature type="domain" description="DM13" evidence="5">
    <location>
        <begin position="29"/>
        <end position="136"/>
    </location>
</feature>
<organism evidence="6 7">
    <name type="scientific">Allacma fusca</name>
    <dbReference type="NCBI Taxonomy" id="39272"/>
    <lineage>
        <taxon>Eukaryota</taxon>
        <taxon>Metazoa</taxon>
        <taxon>Ecdysozoa</taxon>
        <taxon>Arthropoda</taxon>
        <taxon>Hexapoda</taxon>
        <taxon>Collembola</taxon>
        <taxon>Symphypleona</taxon>
        <taxon>Sminthuridae</taxon>
        <taxon>Allacma</taxon>
    </lineage>
</organism>
<feature type="compositionally biased region" description="Polar residues" evidence="2">
    <location>
        <begin position="405"/>
        <end position="422"/>
    </location>
</feature>
<feature type="domain" description="DM13" evidence="5">
    <location>
        <begin position="143"/>
        <end position="251"/>
    </location>
</feature>
<dbReference type="PROSITE" id="PS51549">
    <property type="entry name" value="DM13"/>
    <property type="match status" value="2"/>
</dbReference>
<keyword evidence="1" id="KW-0677">Repeat</keyword>
<sequence>MNYLVYSLVFLLLPNHSLQTDEQNEINYGVLIGKFNIYHHGVGGDVYAVNTTTFFIKSFNYDGMGKDTYFWAGVDNQPGMQGFIVPDRYGRTNVLRKSDNEDFTLTLPDGKSIGEIKWLAVYDLKSFQNFGDVYIPDGFEPPGVAKLTMTIRSDDISCDQVLVEDLKSLMFERLYVFAEDKELYFWVGKGHVPSIRGTRVPDELGYLDPLRNYGNEDVKLVLPGEFTFNNIDWLAVFDAKTNTSLGYISFPNELNVPPNLRQVIKYENTVPKCEQLHANLQIGWDIVGQTITFEIVGLVAENDWLGFGLSGSENKSNMIGSDVAIAFMKNQVPVVHDYKIDARAPCSSVLDVHRGVCKDVLTGGSDSYQVLEGRRKIFDSNYYEILISHRSHERKVNSKSDEIYSGNQSSLSMSSHVNQFSY</sequence>
<feature type="domain" description="DOMON" evidence="4">
    <location>
        <begin position="278"/>
        <end position="400"/>
    </location>
</feature>
<evidence type="ECO:0000259" key="4">
    <source>
        <dbReference type="PROSITE" id="PS50836"/>
    </source>
</evidence>
<proteinExistence type="predicted"/>
<dbReference type="InterPro" id="IPR019545">
    <property type="entry name" value="DM13_domain"/>
</dbReference>
<feature type="signal peptide" evidence="3">
    <location>
        <begin position="1"/>
        <end position="19"/>
    </location>
</feature>
<comment type="caution">
    <text evidence="6">The sequence shown here is derived from an EMBL/GenBank/DDBJ whole genome shotgun (WGS) entry which is preliminary data.</text>
</comment>
<dbReference type="AlphaFoldDB" id="A0A8J2PMC7"/>
<evidence type="ECO:0000256" key="3">
    <source>
        <dbReference type="SAM" id="SignalP"/>
    </source>
</evidence>
<keyword evidence="3" id="KW-0732">Signal</keyword>
<evidence type="ECO:0008006" key="8">
    <source>
        <dbReference type="Google" id="ProtNLM"/>
    </source>
</evidence>
<evidence type="ECO:0000313" key="7">
    <source>
        <dbReference type="Proteomes" id="UP000708208"/>
    </source>
</evidence>
<dbReference type="SMART" id="SM00664">
    <property type="entry name" value="DoH"/>
    <property type="match status" value="1"/>
</dbReference>
<feature type="chain" id="PRO_5035218828" description="Protein Skeletor" evidence="3">
    <location>
        <begin position="20"/>
        <end position="422"/>
    </location>
</feature>
<evidence type="ECO:0000313" key="6">
    <source>
        <dbReference type="EMBL" id="CAG7828900.1"/>
    </source>
</evidence>